<proteinExistence type="predicted"/>
<comment type="caution">
    <text evidence="2">The sequence shown here is derived from an EMBL/GenBank/DDBJ whole genome shotgun (WGS) entry which is preliminary data.</text>
</comment>
<dbReference type="AlphaFoldDB" id="A0A0A0DDV6"/>
<reference evidence="2 3" key="1">
    <citation type="submission" date="2014-01" db="EMBL/GenBank/DDBJ databases">
        <title>Genome sequence determination for a cystic fibrosis isolate, Inquilinus limosus.</title>
        <authorList>
            <person name="Pino M."/>
            <person name="Di Conza J."/>
            <person name="Gutkind G."/>
        </authorList>
    </citation>
    <scope>NUCLEOTIDE SEQUENCE [LARGE SCALE GENOMIC DNA]</scope>
    <source>
        <strain evidence="2 3">MP06</strain>
    </source>
</reference>
<feature type="region of interest" description="Disordered" evidence="1">
    <location>
        <begin position="1219"/>
        <end position="1239"/>
    </location>
</feature>
<gene>
    <name evidence="2" type="ORF">P409_00015</name>
</gene>
<organism evidence="2 3">
    <name type="scientific">Inquilinus limosus MP06</name>
    <dbReference type="NCBI Taxonomy" id="1398085"/>
    <lineage>
        <taxon>Bacteria</taxon>
        <taxon>Pseudomonadati</taxon>
        <taxon>Pseudomonadota</taxon>
        <taxon>Alphaproteobacteria</taxon>
        <taxon>Rhodospirillales</taxon>
        <taxon>Rhodospirillaceae</taxon>
        <taxon>Inquilinus</taxon>
    </lineage>
</organism>
<evidence type="ECO:0000256" key="1">
    <source>
        <dbReference type="SAM" id="MobiDB-lite"/>
    </source>
</evidence>
<dbReference type="Proteomes" id="UP000029995">
    <property type="component" value="Unassembled WGS sequence"/>
</dbReference>
<name>A0A0A0DDV6_9PROT</name>
<feature type="compositionally biased region" description="Polar residues" evidence="1">
    <location>
        <begin position="1230"/>
        <end position="1239"/>
    </location>
</feature>
<dbReference type="EMBL" id="JANX01000001">
    <property type="protein sequence ID" value="KGM36078.1"/>
    <property type="molecule type" value="Genomic_DNA"/>
</dbReference>
<dbReference type="OrthoDB" id="6152272at2"/>
<evidence type="ECO:0000313" key="3">
    <source>
        <dbReference type="Proteomes" id="UP000029995"/>
    </source>
</evidence>
<feature type="compositionally biased region" description="Low complexity" evidence="1">
    <location>
        <begin position="25"/>
        <end position="36"/>
    </location>
</feature>
<dbReference type="RefSeq" id="WP_034830329.1">
    <property type="nucleotide sequence ID" value="NZ_JANX01000001.1"/>
</dbReference>
<sequence length="1239" mass="132328">MLKPIERNSRPVNPVRPGTDPDFQAAVRRALAARAAAEGRPPESHGYETAGEVRPGDALERLVGPDGVANNGQFQDPNTIYPGEIYFQQGPSPVSAQTESVIDTALAYDREHDPNSADSQRNWDAVQSAIAGELRQTVHLDADGKLDLTADQQAKLQALNSWAVGTDRLSQETQQALTQVDGEVQKQSRDKALDQTISALQGNLDQVKHKLDDQSFVRKGWGWITPGKSAGEKFEDFLQDKLDDVKELKANDTGLPDAQYQQKLTAVLGNFDQEFQDHAKDMEDSDKTWDTIGEVGRVVAATTVGIITTAATGGNVVAGFAAGFGTYQLIDTVGDVSAVVQGKDMYADGHTSLIGFGMDAVNLDGDKGDGWGVSWDHTKAVLKDTAIDAVSSISTAGATTAGLKVSAAVTSRLAGTALPALGTRVVATSAAGTVGQVVNGTGQLATDATRLAFDNKLFTAEGGQQMLHSAKAQGIYLATAPVTGAVSGAIPVQRLVSSASAGTTQATQRATQQGASQATTASAGDVTRLSRLGVTAQFGNDMVSNLGGAELVAQLTEGRHMNRDEAISAAMGAVPGTAQNLALHPQMMQRVADRRDMLQANGGMRGKDTIPSLWGWQGKIPEFRLGAQIRILGNPDPVTSLVDGAPKGGQPTLASFGGAVSTKMNIRAMGQSVIDSLVMGSTKPLRLTLGKELTVSQRPREYRNVTGKEAGLLPASDQTVFQIKGSTVVGKGHDLVLGTDPAEVKADFMPTVQKVRDVGAPRDENGEVLPGTVMELSWSGMLPDAQRVTLHPGEMDLFGTVAGQDAPLGAFVTLPQDMTFTKLMEEQKVGLRPRAWTNFIPVLNKIWRVGGERRPEDNITITIPKGTKVSEQAWDNMRGTYERVSMRTRIVVDDATRQLLLDSEPDLATVHDLVGDGKIDPARAVSYVPGRKSGMRLSAVTGKYAEQHVDLLTGREYTWHPDAANADFIFNDRFPTGSIPGLPDSVPNPDQAVSNAAYRARKAANNGLPDPVTGILPKSLSGDEGMTPLARGVPSKLNMYRRFTGPNASFVAEATRYTGSFKLQTALSSLKTVVPWLQRIIPFDLSLEFRGQVKIDPPGVSKQTPRGVSSAVRKSETTVQTYTAADGSVKQLPVPGWLDTFLTWSEQGQGVLFPEGGVHAMKQYLKDLHGLPTTRQQQEALVDFRRNVLPKLGNETLTTPETARAIRDFLEGQAKPVRVSASGTPMPLWTQANQAGGTP</sequence>
<evidence type="ECO:0000313" key="2">
    <source>
        <dbReference type="EMBL" id="KGM36078.1"/>
    </source>
</evidence>
<feature type="region of interest" description="Disordered" evidence="1">
    <location>
        <begin position="1"/>
        <end position="55"/>
    </location>
</feature>
<protein>
    <submittedName>
        <fullName evidence="2">Uncharacterized protein</fullName>
    </submittedName>
</protein>
<accession>A0A0A0DDV6</accession>